<proteinExistence type="predicted"/>
<keyword evidence="2" id="KW-1185">Reference proteome</keyword>
<organism evidence="1 2">
    <name type="scientific">Qipengyuania aquimaris</name>
    <dbReference type="NCBI Taxonomy" id="255984"/>
    <lineage>
        <taxon>Bacteria</taxon>
        <taxon>Pseudomonadati</taxon>
        <taxon>Pseudomonadota</taxon>
        <taxon>Alphaproteobacteria</taxon>
        <taxon>Sphingomonadales</taxon>
        <taxon>Erythrobacteraceae</taxon>
        <taxon>Qipengyuania</taxon>
    </lineage>
</organism>
<dbReference type="Proteomes" id="UP000432727">
    <property type="component" value="Unassembled WGS sequence"/>
</dbReference>
<evidence type="ECO:0000313" key="2">
    <source>
        <dbReference type="Proteomes" id="UP000432727"/>
    </source>
</evidence>
<reference evidence="1 2" key="1">
    <citation type="submission" date="2019-12" db="EMBL/GenBank/DDBJ databases">
        <title>Genomic-based taxomic classification of the family Erythrobacteraceae.</title>
        <authorList>
            <person name="Xu L."/>
        </authorList>
    </citation>
    <scope>NUCLEOTIDE SEQUENCE [LARGE SCALE GENOMIC DNA]</scope>
    <source>
        <strain evidence="1 2">JCM 12189</strain>
    </source>
</reference>
<dbReference type="AlphaFoldDB" id="A0A6I4TR44"/>
<comment type="caution">
    <text evidence="1">The sequence shown here is derived from an EMBL/GenBank/DDBJ whole genome shotgun (WGS) entry which is preliminary data.</text>
</comment>
<dbReference type="OrthoDB" id="7596562at2"/>
<dbReference type="RefSeq" id="WP_160596323.1">
    <property type="nucleotide sequence ID" value="NZ_WTYI01000001.1"/>
</dbReference>
<evidence type="ECO:0000313" key="1">
    <source>
        <dbReference type="EMBL" id="MXO97367.1"/>
    </source>
</evidence>
<sequence>MQWLDNIFSQLTDGESAEAYGNDELVMEFNDIAIARDHMMEYQELSAKEAKTVAELERMIGSICVPSDAVFWERKALHDDPRWEQIRAAAKLTLAQLPDELRESDWTRRNWGGGSSKAVPST</sequence>
<accession>A0A6I4TR44</accession>
<gene>
    <name evidence="1" type="ORF">GRI34_13175</name>
</gene>
<name>A0A6I4TR44_9SPHN</name>
<protein>
    <submittedName>
        <fullName evidence="1">Uncharacterized protein</fullName>
    </submittedName>
</protein>
<dbReference type="EMBL" id="WTYI01000001">
    <property type="protein sequence ID" value="MXO97367.1"/>
    <property type="molecule type" value="Genomic_DNA"/>
</dbReference>